<dbReference type="PANTHER" id="PTHR23507">
    <property type="entry name" value="ZGC:174356"/>
    <property type="match status" value="1"/>
</dbReference>
<dbReference type="Proteomes" id="UP001232148">
    <property type="component" value="Unassembled WGS sequence"/>
</dbReference>
<sequence length="308" mass="34273">MLRSTVVYYRIAAVSLGGQLLIAPLSAYLQSKNPWLPLAIGCIAMITGTCLSPFLPETLRLRQAADEEFEQTLHRPEHATKDKRTVKEQIIFAVRNDMDHAYNFLIKSRSVIFLMAGCNLTIIVKYVKEAMLSQYVHNRFGWSWVKATLISTVAVIAHIVMLLAILPVAGRYITKRTTVHPLIRDLWLIRMTGILLSLGCFMVAVAYTTWFFVVALIICTFGISYVNLSRAVLTAVVEPHTTGTLNTTMSWLEQMSMLISAPIISGLLKAGNATGGVWIGLPYMVATIMSIGGTVLAFLYRLPEEKLF</sequence>
<evidence type="ECO:0000313" key="6">
    <source>
        <dbReference type="EMBL" id="KAK2024279.1"/>
    </source>
</evidence>
<feature type="transmembrane region" description="Helical" evidence="5">
    <location>
        <begin position="7"/>
        <end position="29"/>
    </location>
</feature>
<keyword evidence="2 5" id="KW-0812">Transmembrane</keyword>
<feature type="transmembrane region" description="Helical" evidence="5">
    <location>
        <begin position="280"/>
        <end position="300"/>
    </location>
</feature>
<evidence type="ECO:0000256" key="3">
    <source>
        <dbReference type="ARBA" id="ARBA00022989"/>
    </source>
</evidence>
<dbReference type="PANTHER" id="PTHR23507:SF1">
    <property type="entry name" value="FI18259P1-RELATED"/>
    <property type="match status" value="1"/>
</dbReference>
<feature type="transmembrane region" description="Helical" evidence="5">
    <location>
        <begin position="35"/>
        <end position="55"/>
    </location>
</feature>
<keyword evidence="3 5" id="KW-1133">Transmembrane helix</keyword>
<gene>
    <name evidence="6" type="ORF">LX32DRAFT_626463</name>
</gene>
<evidence type="ECO:0000256" key="4">
    <source>
        <dbReference type="ARBA" id="ARBA00023136"/>
    </source>
</evidence>
<dbReference type="EMBL" id="MU842969">
    <property type="protein sequence ID" value="KAK2024279.1"/>
    <property type="molecule type" value="Genomic_DNA"/>
</dbReference>
<evidence type="ECO:0000256" key="2">
    <source>
        <dbReference type="ARBA" id="ARBA00022692"/>
    </source>
</evidence>
<evidence type="ECO:0000256" key="1">
    <source>
        <dbReference type="ARBA" id="ARBA00004141"/>
    </source>
</evidence>
<protein>
    <submittedName>
        <fullName evidence="6">MFS general substrate transporter</fullName>
    </submittedName>
</protein>
<dbReference type="SUPFAM" id="SSF103473">
    <property type="entry name" value="MFS general substrate transporter"/>
    <property type="match status" value="1"/>
</dbReference>
<feature type="transmembrane region" description="Helical" evidence="5">
    <location>
        <begin position="210"/>
        <end position="228"/>
    </location>
</feature>
<feature type="transmembrane region" description="Helical" evidence="5">
    <location>
        <begin position="249"/>
        <end position="268"/>
    </location>
</feature>
<proteinExistence type="predicted"/>
<dbReference type="GO" id="GO:0022857">
    <property type="term" value="F:transmembrane transporter activity"/>
    <property type="evidence" value="ECO:0007669"/>
    <property type="project" value="TreeGrafter"/>
</dbReference>
<reference evidence="6" key="1">
    <citation type="submission" date="2021-06" db="EMBL/GenBank/DDBJ databases">
        <title>Comparative genomics, transcriptomics and evolutionary studies reveal genomic signatures of adaptation to plant cell wall in hemibiotrophic fungi.</title>
        <authorList>
            <consortium name="DOE Joint Genome Institute"/>
            <person name="Baroncelli R."/>
            <person name="Diaz J.F."/>
            <person name="Benocci T."/>
            <person name="Peng M."/>
            <person name="Battaglia E."/>
            <person name="Haridas S."/>
            <person name="Andreopoulos W."/>
            <person name="Labutti K."/>
            <person name="Pangilinan J."/>
            <person name="Floch G.L."/>
            <person name="Makela M.R."/>
            <person name="Henrissat B."/>
            <person name="Grigoriev I.V."/>
            <person name="Crouch J.A."/>
            <person name="De Vries R.P."/>
            <person name="Sukno S.A."/>
            <person name="Thon M.R."/>
        </authorList>
    </citation>
    <scope>NUCLEOTIDE SEQUENCE</scope>
    <source>
        <strain evidence="6">MAFF235873</strain>
    </source>
</reference>
<evidence type="ECO:0000313" key="7">
    <source>
        <dbReference type="Proteomes" id="UP001232148"/>
    </source>
</evidence>
<dbReference type="AlphaFoldDB" id="A0AAD9H9Z8"/>
<feature type="transmembrane region" description="Helical" evidence="5">
    <location>
        <begin position="187"/>
        <end position="204"/>
    </location>
</feature>
<comment type="caution">
    <text evidence="6">The sequence shown here is derived from an EMBL/GenBank/DDBJ whole genome shotgun (WGS) entry which is preliminary data.</text>
</comment>
<evidence type="ECO:0000256" key="5">
    <source>
        <dbReference type="SAM" id="Phobius"/>
    </source>
</evidence>
<comment type="subcellular location">
    <subcellularLocation>
        <location evidence="1">Membrane</location>
        <topology evidence="1">Multi-pass membrane protein</topology>
    </subcellularLocation>
</comment>
<name>A0AAD9H9Z8_9PEZI</name>
<keyword evidence="4 5" id="KW-0472">Membrane</keyword>
<accession>A0AAD9H9Z8</accession>
<dbReference type="Gene3D" id="1.20.1250.20">
    <property type="entry name" value="MFS general substrate transporter like domains"/>
    <property type="match status" value="1"/>
</dbReference>
<dbReference type="GO" id="GO:0016020">
    <property type="term" value="C:membrane"/>
    <property type="evidence" value="ECO:0007669"/>
    <property type="project" value="UniProtKB-SubCell"/>
</dbReference>
<keyword evidence="7" id="KW-1185">Reference proteome</keyword>
<dbReference type="InterPro" id="IPR036259">
    <property type="entry name" value="MFS_trans_sf"/>
</dbReference>
<organism evidence="6 7">
    <name type="scientific">Colletotrichum zoysiae</name>
    <dbReference type="NCBI Taxonomy" id="1216348"/>
    <lineage>
        <taxon>Eukaryota</taxon>
        <taxon>Fungi</taxon>
        <taxon>Dikarya</taxon>
        <taxon>Ascomycota</taxon>
        <taxon>Pezizomycotina</taxon>
        <taxon>Sordariomycetes</taxon>
        <taxon>Hypocreomycetidae</taxon>
        <taxon>Glomerellales</taxon>
        <taxon>Glomerellaceae</taxon>
        <taxon>Colletotrichum</taxon>
        <taxon>Colletotrichum graminicola species complex</taxon>
    </lineage>
</organism>
<feature type="transmembrane region" description="Helical" evidence="5">
    <location>
        <begin position="110"/>
        <end position="127"/>
    </location>
</feature>
<feature type="transmembrane region" description="Helical" evidence="5">
    <location>
        <begin position="147"/>
        <end position="166"/>
    </location>
</feature>